<keyword evidence="2" id="KW-1185">Reference proteome</keyword>
<reference evidence="1 2" key="1">
    <citation type="submission" date="2019-02" db="EMBL/GenBank/DDBJ databases">
        <title>Deep-cultivation of Planctomycetes and their phenomic and genomic characterization uncovers novel biology.</title>
        <authorList>
            <person name="Wiegand S."/>
            <person name="Jogler M."/>
            <person name="Boedeker C."/>
            <person name="Pinto D."/>
            <person name="Vollmers J."/>
            <person name="Rivas-Marin E."/>
            <person name="Kohn T."/>
            <person name="Peeters S.H."/>
            <person name="Heuer A."/>
            <person name="Rast P."/>
            <person name="Oberbeckmann S."/>
            <person name="Bunk B."/>
            <person name="Jeske O."/>
            <person name="Meyerdierks A."/>
            <person name="Storesund J.E."/>
            <person name="Kallscheuer N."/>
            <person name="Luecker S."/>
            <person name="Lage O.M."/>
            <person name="Pohl T."/>
            <person name="Merkel B.J."/>
            <person name="Hornburger P."/>
            <person name="Mueller R.-W."/>
            <person name="Bruemmer F."/>
            <person name="Labrenz M."/>
            <person name="Spormann A.M."/>
            <person name="Op den Camp H."/>
            <person name="Overmann J."/>
            <person name="Amann R."/>
            <person name="Jetten M.S.M."/>
            <person name="Mascher T."/>
            <person name="Medema M.H."/>
            <person name="Devos D.P."/>
            <person name="Kaster A.-K."/>
            <person name="Ovreas L."/>
            <person name="Rohde M."/>
            <person name="Galperin M.Y."/>
            <person name="Jogler C."/>
        </authorList>
    </citation>
    <scope>NUCLEOTIDE SEQUENCE [LARGE SCALE GENOMIC DNA]</scope>
    <source>
        <strain evidence="1 2">Pla163</strain>
    </source>
</reference>
<organism evidence="1 2">
    <name type="scientific">Rohdeia mirabilis</name>
    <dbReference type="NCBI Taxonomy" id="2528008"/>
    <lineage>
        <taxon>Bacteria</taxon>
        <taxon>Pseudomonadati</taxon>
        <taxon>Planctomycetota</taxon>
        <taxon>Planctomycetia</taxon>
        <taxon>Planctomycetia incertae sedis</taxon>
        <taxon>Rohdeia</taxon>
    </lineage>
</organism>
<dbReference type="AlphaFoldDB" id="A0A518D209"/>
<accession>A0A518D209</accession>
<sequence>MPTLTRTAPALALDTEALYDLLMTAQTADKVTLLFRDGRILTGALLFNHFKGTGRLINVEEESSLDFAIGELRDVKL</sequence>
<dbReference type="OrthoDB" id="290472at2"/>
<name>A0A518D209_9BACT</name>
<dbReference type="EMBL" id="CP036290">
    <property type="protein sequence ID" value="QDU85512.1"/>
    <property type="molecule type" value="Genomic_DNA"/>
</dbReference>
<proteinExistence type="predicted"/>
<gene>
    <name evidence="1" type="ORF">Pla163_26440</name>
</gene>
<dbReference type="RefSeq" id="WP_145188999.1">
    <property type="nucleotide sequence ID" value="NZ_CP036290.1"/>
</dbReference>
<evidence type="ECO:0000313" key="2">
    <source>
        <dbReference type="Proteomes" id="UP000319342"/>
    </source>
</evidence>
<evidence type="ECO:0000313" key="1">
    <source>
        <dbReference type="EMBL" id="QDU85512.1"/>
    </source>
</evidence>
<protein>
    <submittedName>
        <fullName evidence="1">Uncharacterized protein</fullName>
    </submittedName>
</protein>
<dbReference type="Proteomes" id="UP000319342">
    <property type="component" value="Chromosome"/>
</dbReference>